<dbReference type="Proteomes" id="UP000276029">
    <property type="component" value="Unassembled WGS sequence"/>
</dbReference>
<feature type="transmembrane region" description="Helical" evidence="5">
    <location>
        <begin position="113"/>
        <end position="135"/>
    </location>
</feature>
<reference evidence="8 10" key="2">
    <citation type="submission" date="2018-10" db="EMBL/GenBank/DDBJ databases">
        <title>Genomic Encyclopedia of Type Strains, Phase IV (KMG-IV): sequencing the most valuable type-strain genomes for metagenomic binning, comparative biology and taxonomic classification.</title>
        <authorList>
            <person name="Goeker M."/>
        </authorList>
    </citation>
    <scope>NUCLEOTIDE SEQUENCE [LARGE SCALE GENOMIC DNA]</scope>
    <source>
        <strain evidence="8 10">DSM 19791</strain>
    </source>
</reference>
<name>A0AAD1D5L2_SPHMI</name>
<sequence length="187" mass="20151">MLGWGLVLLILVYAGAVSKKVVGSLFIGAVSIVAFSAVIVTYVAGREDLAEGAENLVGRINFFQSGSLEDASSLERLYVLEAGIEMFAENPILGGGAGATRNWHLRASTHNQVVLLAAELGLVGLALWGSLLWILSKGEYFSNCRLQVGGALLAVYFGMFSHNLFNSTHWLLAFILISSRYGNRERA</sequence>
<evidence type="ECO:0000256" key="3">
    <source>
        <dbReference type="ARBA" id="ARBA00022989"/>
    </source>
</evidence>
<dbReference type="KEGG" id="smic:SmB9_14560"/>
<comment type="subcellular location">
    <subcellularLocation>
        <location evidence="1">Membrane</location>
        <topology evidence="1">Multi-pass membrane protein</topology>
    </subcellularLocation>
</comment>
<evidence type="ECO:0000313" key="9">
    <source>
        <dbReference type="Proteomes" id="UP000275727"/>
    </source>
</evidence>
<dbReference type="InterPro" id="IPR007016">
    <property type="entry name" value="O-antigen_ligase-rel_domated"/>
</dbReference>
<keyword evidence="2 5" id="KW-0812">Transmembrane</keyword>
<evidence type="ECO:0000259" key="6">
    <source>
        <dbReference type="Pfam" id="PF04932"/>
    </source>
</evidence>
<evidence type="ECO:0000256" key="5">
    <source>
        <dbReference type="SAM" id="Phobius"/>
    </source>
</evidence>
<evidence type="ECO:0000256" key="1">
    <source>
        <dbReference type="ARBA" id="ARBA00004141"/>
    </source>
</evidence>
<dbReference type="GO" id="GO:0016020">
    <property type="term" value="C:membrane"/>
    <property type="evidence" value="ECO:0007669"/>
    <property type="project" value="UniProtKB-SubCell"/>
</dbReference>
<dbReference type="EMBL" id="AP018711">
    <property type="protein sequence ID" value="BBE33798.1"/>
    <property type="molecule type" value="Genomic_DNA"/>
</dbReference>
<protein>
    <submittedName>
        <fullName evidence="8">O-antigen ligase-like membrane protein</fullName>
    </submittedName>
</protein>
<keyword evidence="4 5" id="KW-0472">Membrane</keyword>
<dbReference type="PANTHER" id="PTHR37422:SF13">
    <property type="entry name" value="LIPOPOLYSACCHARIDE BIOSYNTHESIS PROTEIN PA4999-RELATED"/>
    <property type="match status" value="1"/>
</dbReference>
<evidence type="ECO:0000256" key="2">
    <source>
        <dbReference type="ARBA" id="ARBA00022692"/>
    </source>
</evidence>
<keyword evidence="3 5" id="KW-1133">Transmembrane helix</keyword>
<evidence type="ECO:0000313" key="8">
    <source>
        <dbReference type="EMBL" id="RKS90882.1"/>
    </source>
</evidence>
<accession>A0AAD1D5L2</accession>
<dbReference type="Pfam" id="PF04932">
    <property type="entry name" value="Wzy_C"/>
    <property type="match status" value="1"/>
</dbReference>
<evidence type="ECO:0000313" key="7">
    <source>
        <dbReference type="EMBL" id="BBE33798.1"/>
    </source>
</evidence>
<feature type="domain" description="O-antigen ligase-related" evidence="6">
    <location>
        <begin position="6"/>
        <end position="128"/>
    </location>
</feature>
<feature type="transmembrane region" description="Helical" evidence="5">
    <location>
        <begin position="155"/>
        <end position="177"/>
    </location>
</feature>
<feature type="transmembrane region" description="Helical" evidence="5">
    <location>
        <begin position="26"/>
        <end position="45"/>
    </location>
</feature>
<dbReference type="Proteomes" id="UP000275727">
    <property type="component" value="Chromosome"/>
</dbReference>
<dbReference type="PANTHER" id="PTHR37422">
    <property type="entry name" value="TEICHURONIC ACID BIOSYNTHESIS PROTEIN TUAE"/>
    <property type="match status" value="1"/>
</dbReference>
<evidence type="ECO:0000256" key="4">
    <source>
        <dbReference type="ARBA" id="ARBA00023136"/>
    </source>
</evidence>
<dbReference type="EMBL" id="RBWX01000007">
    <property type="protein sequence ID" value="RKS90882.1"/>
    <property type="molecule type" value="Genomic_DNA"/>
</dbReference>
<proteinExistence type="predicted"/>
<gene>
    <name evidence="8" type="ORF">DFR51_0424</name>
    <name evidence="7" type="ORF">SmB9_14560</name>
</gene>
<evidence type="ECO:0000313" key="10">
    <source>
        <dbReference type="Proteomes" id="UP000276029"/>
    </source>
</evidence>
<organism evidence="7 9">
    <name type="scientific">Sphingosinicella microcystinivorans</name>
    <dbReference type="NCBI Taxonomy" id="335406"/>
    <lineage>
        <taxon>Bacteria</taxon>
        <taxon>Pseudomonadati</taxon>
        <taxon>Pseudomonadota</taxon>
        <taxon>Alphaproteobacteria</taxon>
        <taxon>Sphingomonadales</taxon>
        <taxon>Sphingosinicellaceae</taxon>
        <taxon>Sphingosinicella</taxon>
    </lineage>
</organism>
<keyword evidence="10" id="KW-1185">Reference proteome</keyword>
<reference evidence="7 9" key="1">
    <citation type="submission" date="2018-06" db="EMBL/GenBank/DDBJ databases">
        <title>Complete Genome Sequence of the Microcystin-Degrading Bacterium Sphingosinicella microcystinivorans Strain B-9.</title>
        <authorList>
            <person name="Jin H."/>
            <person name="Nishizawa T."/>
            <person name="Guo Y."/>
            <person name="Nishizawa A."/>
            <person name="Park H."/>
            <person name="Kato H."/>
            <person name="Tsuji K."/>
            <person name="Harada K."/>
        </authorList>
    </citation>
    <scope>NUCLEOTIDE SEQUENCE [LARGE SCALE GENOMIC DNA]</scope>
    <source>
        <strain evidence="7 9">B9</strain>
    </source>
</reference>
<dbReference type="AlphaFoldDB" id="A0AAD1D5L2"/>
<dbReference type="InterPro" id="IPR051533">
    <property type="entry name" value="WaaL-like"/>
</dbReference>